<dbReference type="AlphaFoldDB" id="C7QAG0"/>
<feature type="domain" description="HTH marR-type" evidence="2">
    <location>
        <begin position="27"/>
        <end position="166"/>
    </location>
</feature>
<keyword evidence="4" id="KW-1185">Reference proteome</keyword>
<dbReference type="EMBL" id="CP001700">
    <property type="protein sequence ID" value="ACU72459.1"/>
    <property type="molecule type" value="Genomic_DNA"/>
</dbReference>
<name>C7QAG0_CATAD</name>
<dbReference type="STRING" id="479433.Caci_3554"/>
<dbReference type="InParanoid" id="C7QAG0"/>
<dbReference type="RefSeq" id="WP_015792188.1">
    <property type="nucleotide sequence ID" value="NC_013131.1"/>
</dbReference>
<proteinExistence type="predicted"/>
<feature type="region of interest" description="Disordered" evidence="1">
    <location>
        <begin position="1"/>
        <end position="21"/>
    </location>
</feature>
<dbReference type="PROSITE" id="PS50995">
    <property type="entry name" value="HTH_MARR_2"/>
    <property type="match status" value="1"/>
</dbReference>
<gene>
    <name evidence="3" type="ordered locus">Caci_3554</name>
</gene>
<dbReference type="Pfam" id="PF01047">
    <property type="entry name" value="MarR"/>
    <property type="match status" value="1"/>
</dbReference>
<evidence type="ECO:0000259" key="2">
    <source>
        <dbReference type="PROSITE" id="PS50995"/>
    </source>
</evidence>
<organism evidence="3 4">
    <name type="scientific">Catenulispora acidiphila (strain DSM 44928 / JCM 14897 / NBRC 102108 / NRRL B-24433 / ID139908)</name>
    <dbReference type="NCBI Taxonomy" id="479433"/>
    <lineage>
        <taxon>Bacteria</taxon>
        <taxon>Bacillati</taxon>
        <taxon>Actinomycetota</taxon>
        <taxon>Actinomycetes</taxon>
        <taxon>Catenulisporales</taxon>
        <taxon>Catenulisporaceae</taxon>
        <taxon>Catenulispora</taxon>
    </lineage>
</organism>
<accession>C7QAG0</accession>
<dbReference type="Gene3D" id="1.10.10.10">
    <property type="entry name" value="Winged helix-like DNA-binding domain superfamily/Winged helix DNA-binding domain"/>
    <property type="match status" value="1"/>
</dbReference>
<dbReference type="InterPro" id="IPR039422">
    <property type="entry name" value="MarR/SlyA-like"/>
</dbReference>
<dbReference type="PANTHER" id="PTHR33164:SF106">
    <property type="entry name" value="TRANSCRIPTIONAL REGULATORY PROTEIN"/>
    <property type="match status" value="1"/>
</dbReference>
<reference evidence="3 4" key="1">
    <citation type="journal article" date="2009" name="Stand. Genomic Sci.">
        <title>Complete genome sequence of Catenulispora acidiphila type strain (ID 139908).</title>
        <authorList>
            <person name="Copeland A."/>
            <person name="Lapidus A."/>
            <person name="Glavina Del Rio T."/>
            <person name="Nolan M."/>
            <person name="Lucas S."/>
            <person name="Chen F."/>
            <person name="Tice H."/>
            <person name="Cheng J.F."/>
            <person name="Bruce D."/>
            <person name="Goodwin L."/>
            <person name="Pitluck S."/>
            <person name="Mikhailova N."/>
            <person name="Pati A."/>
            <person name="Ivanova N."/>
            <person name="Mavromatis K."/>
            <person name="Chen A."/>
            <person name="Palaniappan K."/>
            <person name="Chain P."/>
            <person name="Land M."/>
            <person name="Hauser L."/>
            <person name="Chang Y.J."/>
            <person name="Jeffries C.D."/>
            <person name="Chertkov O."/>
            <person name="Brettin T."/>
            <person name="Detter J.C."/>
            <person name="Han C."/>
            <person name="Ali Z."/>
            <person name="Tindall B.J."/>
            <person name="Goker M."/>
            <person name="Bristow J."/>
            <person name="Eisen J.A."/>
            <person name="Markowitz V."/>
            <person name="Hugenholtz P."/>
            <person name="Kyrpides N.C."/>
            <person name="Klenk H.P."/>
        </authorList>
    </citation>
    <scope>NUCLEOTIDE SEQUENCE [LARGE SCALE GENOMIC DNA]</scope>
    <source>
        <strain evidence="4">DSM 44928 / JCM 14897 / NBRC 102108 / NRRL B-24433 / ID139908</strain>
    </source>
</reference>
<dbReference type="SUPFAM" id="SSF46785">
    <property type="entry name" value="Winged helix' DNA-binding domain"/>
    <property type="match status" value="1"/>
</dbReference>
<dbReference type="KEGG" id="cai:Caci_3554"/>
<dbReference type="OrthoDB" id="162531at2"/>
<evidence type="ECO:0000313" key="3">
    <source>
        <dbReference type="EMBL" id="ACU72459.1"/>
    </source>
</evidence>
<dbReference type="Proteomes" id="UP000000851">
    <property type="component" value="Chromosome"/>
</dbReference>
<dbReference type="eggNOG" id="COG1846">
    <property type="taxonomic scope" value="Bacteria"/>
</dbReference>
<dbReference type="InterPro" id="IPR036390">
    <property type="entry name" value="WH_DNA-bd_sf"/>
</dbReference>
<evidence type="ECO:0000256" key="1">
    <source>
        <dbReference type="SAM" id="MobiDB-lite"/>
    </source>
</evidence>
<evidence type="ECO:0000313" key="4">
    <source>
        <dbReference type="Proteomes" id="UP000000851"/>
    </source>
</evidence>
<dbReference type="InterPro" id="IPR000835">
    <property type="entry name" value="HTH_MarR-typ"/>
</dbReference>
<protein>
    <submittedName>
        <fullName evidence="3">Transcriptional regulator, MarR family</fullName>
    </submittedName>
</protein>
<dbReference type="HOGENOM" id="CLU_083287_1_1_11"/>
<dbReference type="GO" id="GO:0006950">
    <property type="term" value="P:response to stress"/>
    <property type="evidence" value="ECO:0007669"/>
    <property type="project" value="TreeGrafter"/>
</dbReference>
<dbReference type="SMART" id="SM00347">
    <property type="entry name" value="HTH_MARR"/>
    <property type="match status" value="1"/>
</dbReference>
<dbReference type="InterPro" id="IPR036388">
    <property type="entry name" value="WH-like_DNA-bd_sf"/>
</dbReference>
<dbReference type="GO" id="GO:0003700">
    <property type="term" value="F:DNA-binding transcription factor activity"/>
    <property type="evidence" value="ECO:0007669"/>
    <property type="project" value="InterPro"/>
</dbReference>
<sequence>MSIDPPAGSDPTTAAGPDFAGGAVPAGEARIRDLMAATVELALSSVALTSMGASLIGMHPTDMFCLWHVTESAASEPVTSGKLGELTGLTSGAITGVIDRLEAAGFLRRERDTQDRRKLFLVPVPEKVGQIYELYAPLHETFRAAEARYDEKQQELILAFLRTTTELMRHNVNTMRQARKEERRNGTAG</sequence>
<dbReference type="PANTHER" id="PTHR33164">
    <property type="entry name" value="TRANSCRIPTIONAL REGULATOR, MARR FAMILY"/>
    <property type="match status" value="1"/>
</dbReference>